<feature type="domain" description="C2H2-type" evidence="11">
    <location>
        <begin position="391"/>
        <end position="418"/>
    </location>
</feature>
<evidence type="ECO:0000313" key="13">
    <source>
        <dbReference type="Proteomes" id="UP000261420"/>
    </source>
</evidence>
<dbReference type="GO" id="GO:0008270">
    <property type="term" value="F:zinc ion binding"/>
    <property type="evidence" value="ECO:0007669"/>
    <property type="project" value="UniProtKB-KW"/>
</dbReference>
<name>A0A3B4UVK7_SERDU</name>
<dbReference type="FunFam" id="3.30.160.60:FF:001963">
    <property type="entry name" value="Replication initiator 1"/>
    <property type="match status" value="1"/>
</dbReference>
<dbReference type="PROSITE" id="PS00028">
    <property type="entry name" value="ZINC_FINGER_C2H2_1"/>
    <property type="match status" value="10"/>
</dbReference>
<keyword evidence="2" id="KW-0479">Metal-binding</keyword>
<feature type="compositionally biased region" description="Basic and acidic residues" evidence="10">
    <location>
        <begin position="212"/>
        <end position="232"/>
    </location>
</feature>
<evidence type="ECO:0000256" key="5">
    <source>
        <dbReference type="ARBA" id="ARBA00022833"/>
    </source>
</evidence>
<dbReference type="Proteomes" id="UP000261420">
    <property type="component" value="Unplaced"/>
</dbReference>
<feature type="domain" description="C2H2-type" evidence="11">
    <location>
        <begin position="365"/>
        <end position="392"/>
    </location>
</feature>
<evidence type="ECO:0000256" key="6">
    <source>
        <dbReference type="ARBA" id="ARBA00023015"/>
    </source>
</evidence>
<dbReference type="FunFam" id="3.30.160.60:FF:000110">
    <property type="entry name" value="Zinc finger protein-like"/>
    <property type="match status" value="1"/>
</dbReference>
<organism evidence="12 13">
    <name type="scientific">Seriola dumerili</name>
    <name type="common">Greater amberjack</name>
    <name type="synonym">Caranx dumerili</name>
    <dbReference type="NCBI Taxonomy" id="41447"/>
    <lineage>
        <taxon>Eukaryota</taxon>
        <taxon>Metazoa</taxon>
        <taxon>Chordata</taxon>
        <taxon>Craniata</taxon>
        <taxon>Vertebrata</taxon>
        <taxon>Euteleostomi</taxon>
        <taxon>Actinopterygii</taxon>
        <taxon>Neopterygii</taxon>
        <taxon>Teleostei</taxon>
        <taxon>Neoteleostei</taxon>
        <taxon>Acanthomorphata</taxon>
        <taxon>Carangaria</taxon>
        <taxon>Carangiformes</taxon>
        <taxon>Carangidae</taxon>
        <taxon>Seriola</taxon>
    </lineage>
</organism>
<evidence type="ECO:0000256" key="10">
    <source>
        <dbReference type="SAM" id="MobiDB-lite"/>
    </source>
</evidence>
<dbReference type="Pfam" id="PF13912">
    <property type="entry name" value="zf-C2H2_6"/>
    <property type="match status" value="1"/>
</dbReference>
<evidence type="ECO:0000256" key="9">
    <source>
        <dbReference type="PROSITE-ProRule" id="PRU00042"/>
    </source>
</evidence>
<keyword evidence="7" id="KW-0804">Transcription</keyword>
<proteinExistence type="predicted"/>
<keyword evidence="5" id="KW-0862">Zinc</keyword>
<dbReference type="InterPro" id="IPR050826">
    <property type="entry name" value="Krueppel_C2H2_ZnFinger"/>
</dbReference>
<dbReference type="PROSITE" id="PS50157">
    <property type="entry name" value="ZINC_FINGER_C2H2_2"/>
    <property type="match status" value="11"/>
</dbReference>
<evidence type="ECO:0000256" key="2">
    <source>
        <dbReference type="ARBA" id="ARBA00022723"/>
    </source>
</evidence>
<feature type="domain" description="C2H2-type" evidence="11">
    <location>
        <begin position="504"/>
        <end position="531"/>
    </location>
</feature>
<keyword evidence="13" id="KW-1185">Reference proteome</keyword>
<evidence type="ECO:0000259" key="11">
    <source>
        <dbReference type="PROSITE" id="PS50157"/>
    </source>
</evidence>
<dbReference type="Gene3D" id="3.30.160.60">
    <property type="entry name" value="Classic Zinc Finger"/>
    <property type="match status" value="10"/>
</dbReference>
<reference evidence="12" key="1">
    <citation type="submission" date="2025-08" db="UniProtKB">
        <authorList>
            <consortium name="Ensembl"/>
        </authorList>
    </citation>
    <scope>IDENTIFICATION</scope>
</reference>
<evidence type="ECO:0000256" key="8">
    <source>
        <dbReference type="ARBA" id="ARBA00023242"/>
    </source>
</evidence>
<protein>
    <submittedName>
        <fullName evidence="12">Zinc finger protein 271-like</fullName>
    </submittedName>
</protein>
<keyword evidence="6" id="KW-0805">Transcription regulation</keyword>
<dbReference type="GO" id="GO:0005634">
    <property type="term" value="C:nucleus"/>
    <property type="evidence" value="ECO:0007669"/>
    <property type="project" value="UniProtKB-SubCell"/>
</dbReference>
<dbReference type="GeneTree" id="ENSGT00940000170908"/>
<dbReference type="SUPFAM" id="SSF57667">
    <property type="entry name" value="beta-beta-alpha zinc fingers"/>
    <property type="match status" value="5"/>
</dbReference>
<comment type="subcellular location">
    <subcellularLocation>
        <location evidence="1">Nucleus</location>
    </subcellularLocation>
</comment>
<feature type="region of interest" description="Disordered" evidence="10">
    <location>
        <begin position="200"/>
        <end position="288"/>
    </location>
</feature>
<dbReference type="InterPro" id="IPR036236">
    <property type="entry name" value="Znf_C2H2_sf"/>
</dbReference>
<feature type="domain" description="C2H2-type" evidence="11">
    <location>
        <begin position="560"/>
        <end position="583"/>
    </location>
</feature>
<feature type="compositionally biased region" description="Polar residues" evidence="10">
    <location>
        <begin position="238"/>
        <end position="252"/>
    </location>
</feature>
<feature type="domain" description="C2H2-type" evidence="11">
    <location>
        <begin position="532"/>
        <end position="559"/>
    </location>
</feature>
<feature type="domain" description="C2H2-type" evidence="11">
    <location>
        <begin position="475"/>
        <end position="502"/>
    </location>
</feature>
<feature type="domain" description="C2H2-type" evidence="11">
    <location>
        <begin position="293"/>
        <end position="321"/>
    </location>
</feature>
<dbReference type="FunFam" id="3.30.160.60:FF:000624">
    <property type="entry name" value="zinc finger protein 697"/>
    <property type="match status" value="1"/>
</dbReference>
<feature type="compositionally biased region" description="Basic and acidic residues" evidence="10">
    <location>
        <begin position="253"/>
        <end position="287"/>
    </location>
</feature>
<dbReference type="FunFam" id="3.30.160.60:FF:000060">
    <property type="entry name" value="zinc finger protein 436"/>
    <property type="match status" value="1"/>
</dbReference>
<dbReference type="FunFam" id="3.30.160.60:FF:002343">
    <property type="entry name" value="Zinc finger protein 33A"/>
    <property type="match status" value="1"/>
</dbReference>
<dbReference type="FunFam" id="3.30.160.60:FF:000100">
    <property type="entry name" value="Zinc finger 45-like"/>
    <property type="match status" value="1"/>
</dbReference>
<accession>A0A3B4UVK7</accession>
<evidence type="ECO:0000256" key="3">
    <source>
        <dbReference type="ARBA" id="ARBA00022737"/>
    </source>
</evidence>
<feature type="domain" description="C2H2-type" evidence="11">
    <location>
        <begin position="176"/>
        <end position="203"/>
    </location>
</feature>
<feature type="domain" description="C2H2-type" evidence="11">
    <location>
        <begin position="334"/>
        <end position="356"/>
    </location>
</feature>
<keyword evidence="4 9" id="KW-0863">Zinc-finger</keyword>
<reference evidence="12" key="2">
    <citation type="submission" date="2025-09" db="UniProtKB">
        <authorList>
            <consortium name="Ensembl"/>
        </authorList>
    </citation>
    <scope>IDENTIFICATION</scope>
</reference>
<dbReference type="Ensembl" id="ENSSDUT00000023021.1">
    <property type="protein sequence ID" value="ENSSDUP00000022606.1"/>
    <property type="gene ID" value="ENSSDUG00000016450.1"/>
</dbReference>
<keyword evidence="8" id="KW-0539">Nucleus</keyword>
<dbReference type="AlphaFoldDB" id="A0A3B4UVK7"/>
<dbReference type="PANTHER" id="PTHR24377">
    <property type="entry name" value="IP01015P-RELATED"/>
    <property type="match status" value="1"/>
</dbReference>
<dbReference type="SMART" id="SM00355">
    <property type="entry name" value="ZnF_C2H2"/>
    <property type="match status" value="11"/>
</dbReference>
<evidence type="ECO:0000313" key="12">
    <source>
        <dbReference type="Ensembl" id="ENSSDUP00000022606.1"/>
    </source>
</evidence>
<evidence type="ECO:0000256" key="4">
    <source>
        <dbReference type="ARBA" id="ARBA00022771"/>
    </source>
</evidence>
<keyword evidence="3" id="KW-0677">Repeat</keyword>
<dbReference type="Pfam" id="PF00096">
    <property type="entry name" value="zf-C2H2"/>
    <property type="match status" value="8"/>
</dbReference>
<evidence type="ECO:0000256" key="7">
    <source>
        <dbReference type="ARBA" id="ARBA00023163"/>
    </source>
</evidence>
<dbReference type="InterPro" id="IPR013087">
    <property type="entry name" value="Znf_C2H2_type"/>
</dbReference>
<feature type="domain" description="C2H2-type" evidence="11">
    <location>
        <begin position="447"/>
        <end position="474"/>
    </location>
</feature>
<feature type="domain" description="C2H2-type" evidence="11">
    <location>
        <begin position="419"/>
        <end position="446"/>
    </location>
</feature>
<sequence>MFWHKWLKAFEHYLEALGENELVDSSKCVLLQNCLGPEGQRIYTTLIHGEATYAAAISTLAGYFDSDHTSQKYRLKFHQRAQLPGETVDQFASALEELLRPCNYGDLQDKLMLAQLIEKTNCPQLKERLRLERETLTLAAALIIGKEVESSLNESELFGSFSELQSHKRMHTLQVLSCPDCHEKFTNNGAFLMHIMSHRKKQSTQTARRSFQRSDEVKNEAIIESSKKKNNESEDCNDNVSENNADSAGNGDSQEKRSGVNVKTEVKDTNEAKSPDGGSKKEKDASKTKTKGHFCPICVDRRFRGPNKLARHMRTHTKEKPFTCPVCTLTFSHLICGDCGKVFGRMYHLKRHIVTHRKAANGECYTCPDCQKNFAFPEDLNKHLEIHERPYSCTRCDLAFSTLMELTEHMSTHEGEQPLNCPVCGRTFLNKNKLEKHLSIHSGERPHLCSICGNGFPSAASLKLHIHIHTGEKPFQCSQCSKSFRSSSGLRLHSRQHMEVRPSYECPECGRTYGRMTELKMHQRYHTGDKPYTCTCCNKRFISKDKLNVHMRIHTGERPYSCPHCGQTFTQTGDRNRHISKYH</sequence>
<evidence type="ECO:0000256" key="1">
    <source>
        <dbReference type="ARBA" id="ARBA00004123"/>
    </source>
</evidence>